<reference evidence="2" key="1">
    <citation type="journal article" date="2023" name="Mol. Phylogenet. Evol.">
        <title>Genome-scale phylogeny and comparative genomics of the fungal order Sordariales.</title>
        <authorList>
            <person name="Hensen N."/>
            <person name="Bonometti L."/>
            <person name="Westerberg I."/>
            <person name="Brannstrom I.O."/>
            <person name="Guillou S."/>
            <person name="Cros-Aarteil S."/>
            <person name="Calhoun S."/>
            <person name="Haridas S."/>
            <person name="Kuo A."/>
            <person name="Mondo S."/>
            <person name="Pangilinan J."/>
            <person name="Riley R."/>
            <person name="LaButti K."/>
            <person name="Andreopoulos B."/>
            <person name="Lipzen A."/>
            <person name="Chen C."/>
            <person name="Yan M."/>
            <person name="Daum C."/>
            <person name="Ng V."/>
            <person name="Clum A."/>
            <person name="Steindorff A."/>
            <person name="Ohm R.A."/>
            <person name="Martin F."/>
            <person name="Silar P."/>
            <person name="Natvig D.O."/>
            <person name="Lalanne C."/>
            <person name="Gautier V."/>
            <person name="Ament-Velasquez S.L."/>
            <person name="Kruys A."/>
            <person name="Hutchinson M.I."/>
            <person name="Powell A.J."/>
            <person name="Barry K."/>
            <person name="Miller A.N."/>
            <person name="Grigoriev I.V."/>
            <person name="Debuchy R."/>
            <person name="Gladieux P."/>
            <person name="Hiltunen Thoren M."/>
            <person name="Johannesson H."/>
        </authorList>
    </citation>
    <scope>NUCLEOTIDE SEQUENCE</scope>
    <source>
        <strain evidence="2">CBS 626.80</strain>
    </source>
</reference>
<protein>
    <submittedName>
        <fullName evidence="2">Uncharacterized protein</fullName>
    </submittedName>
</protein>
<evidence type="ECO:0000313" key="2">
    <source>
        <dbReference type="EMBL" id="KAK3949459.1"/>
    </source>
</evidence>
<sequence length="106" mass="12105">MLAHEVMLHVVILKSWRCFSAAYQILPGFIRDELLDESNADEKVKVEVAYVVDGAAHIDLLDKAFELMDEKTPTLAKDEKVKKIEKGRTPGRRRRSDGEEWMGCCL</sequence>
<organism evidence="2 3">
    <name type="scientific">Pseudoneurospora amorphoporcata</name>
    <dbReference type="NCBI Taxonomy" id="241081"/>
    <lineage>
        <taxon>Eukaryota</taxon>
        <taxon>Fungi</taxon>
        <taxon>Dikarya</taxon>
        <taxon>Ascomycota</taxon>
        <taxon>Pezizomycotina</taxon>
        <taxon>Sordariomycetes</taxon>
        <taxon>Sordariomycetidae</taxon>
        <taxon>Sordariales</taxon>
        <taxon>Sordariaceae</taxon>
        <taxon>Pseudoneurospora</taxon>
    </lineage>
</organism>
<keyword evidence="3" id="KW-1185">Reference proteome</keyword>
<gene>
    <name evidence="2" type="ORF">QBC32DRAFT_364228</name>
</gene>
<name>A0AAN6SDC3_9PEZI</name>
<reference evidence="2" key="2">
    <citation type="submission" date="2023-06" db="EMBL/GenBank/DDBJ databases">
        <authorList>
            <consortium name="Lawrence Berkeley National Laboratory"/>
            <person name="Mondo S.J."/>
            <person name="Hensen N."/>
            <person name="Bonometti L."/>
            <person name="Westerberg I."/>
            <person name="Brannstrom I.O."/>
            <person name="Guillou S."/>
            <person name="Cros-Aarteil S."/>
            <person name="Calhoun S."/>
            <person name="Haridas S."/>
            <person name="Kuo A."/>
            <person name="Pangilinan J."/>
            <person name="Riley R."/>
            <person name="Labutti K."/>
            <person name="Andreopoulos B."/>
            <person name="Lipzen A."/>
            <person name="Chen C."/>
            <person name="Yanf M."/>
            <person name="Daum C."/>
            <person name="Ng V."/>
            <person name="Clum A."/>
            <person name="Steindorff A."/>
            <person name="Ohm R."/>
            <person name="Martin F."/>
            <person name="Silar P."/>
            <person name="Natvig D."/>
            <person name="Lalanne C."/>
            <person name="Gautier V."/>
            <person name="Ament-Velasquez S.L."/>
            <person name="Kruys A."/>
            <person name="Hutchinson M.I."/>
            <person name="Powell A.J."/>
            <person name="Barry K."/>
            <person name="Miller A.N."/>
            <person name="Grigoriev I.V."/>
            <person name="Debuchy R."/>
            <person name="Gladieux P."/>
            <person name="Thoren M.H."/>
            <person name="Johannesson H."/>
        </authorList>
    </citation>
    <scope>NUCLEOTIDE SEQUENCE</scope>
    <source>
        <strain evidence="2">CBS 626.80</strain>
    </source>
</reference>
<evidence type="ECO:0000256" key="1">
    <source>
        <dbReference type="SAM" id="MobiDB-lite"/>
    </source>
</evidence>
<evidence type="ECO:0000313" key="3">
    <source>
        <dbReference type="Proteomes" id="UP001303222"/>
    </source>
</evidence>
<proteinExistence type="predicted"/>
<feature type="region of interest" description="Disordered" evidence="1">
    <location>
        <begin position="85"/>
        <end position="106"/>
    </location>
</feature>
<dbReference type="Proteomes" id="UP001303222">
    <property type="component" value="Unassembled WGS sequence"/>
</dbReference>
<dbReference type="AlphaFoldDB" id="A0AAN6SDC3"/>
<dbReference type="EMBL" id="MU859213">
    <property type="protein sequence ID" value="KAK3949459.1"/>
    <property type="molecule type" value="Genomic_DNA"/>
</dbReference>
<accession>A0AAN6SDC3</accession>
<comment type="caution">
    <text evidence="2">The sequence shown here is derived from an EMBL/GenBank/DDBJ whole genome shotgun (WGS) entry which is preliminary data.</text>
</comment>